<feature type="compositionally biased region" description="Polar residues" evidence="3">
    <location>
        <begin position="504"/>
        <end position="522"/>
    </location>
</feature>
<dbReference type="PROSITE" id="PS50238">
    <property type="entry name" value="RHOGAP"/>
    <property type="match status" value="1"/>
</dbReference>
<organism evidence="5 6">
    <name type="scientific">Sclerotinia borealis (strain F-4128)</name>
    <dbReference type="NCBI Taxonomy" id="1432307"/>
    <lineage>
        <taxon>Eukaryota</taxon>
        <taxon>Fungi</taxon>
        <taxon>Dikarya</taxon>
        <taxon>Ascomycota</taxon>
        <taxon>Pezizomycotina</taxon>
        <taxon>Leotiomycetes</taxon>
        <taxon>Helotiales</taxon>
        <taxon>Sclerotiniaceae</taxon>
        <taxon>Sclerotinia</taxon>
    </lineage>
</organism>
<dbReference type="GO" id="GO:0007165">
    <property type="term" value="P:signal transduction"/>
    <property type="evidence" value="ECO:0007669"/>
    <property type="project" value="InterPro"/>
</dbReference>
<reference evidence="5 6" key="1">
    <citation type="journal article" date="2014" name="Genome Announc.">
        <title>Draft genome sequence of Sclerotinia borealis, a psychrophilic plant pathogenic fungus.</title>
        <authorList>
            <person name="Mardanov A.V."/>
            <person name="Beletsky A.V."/>
            <person name="Kadnikov V.V."/>
            <person name="Ignatov A.N."/>
            <person name="Ravin N.V."/>
        </authorList>
    </citation>
    <scope>NUCLEOTIDE SEQUENCE [LARGE SCALE GENOMIC DNA]</scope>
    <source>
        <strain evidence="6">F-4157</strain>
    </source>
</reference>
<dbReference type="STRING" id="1432307.W9CS46"/>
<dbReference type="InterPro" id="IPR050729">
    <property type="entry name" value="Rho-GAP"/>
</dbReference>
<evidence type="ECO:0000256" key="1">
    <source>
        <dbReference type="ARBA" id="ARBA00022468"/>
    </source>
</evidence>
<feature type="compositionally biased region" description="Low complexity" evidence="3">
    <location>
        <begin position="150"/>
        <end position="161"/>
    </location>
</feature>
<feature type="compositionally biased region" description="Polar residues" evidence="3">
    <location>
        <begin position="321"/>
        <end position="334"/>
    </location>
</feature>
<feature type="compositionally biased region" description="Polar residues" evidence="3">
    <location>
        <begin position="427"/>
        <end position="440"/>
    </location>
</feature>
<feature type="compositionally biased region" description="Polar residues" evidence="3">
    <location>
        <begin position="187"/>
        <end position="205"/>
    </location>
</feature>
<dbReference type="InterPro" id="IPR008936">
    <property type="entry name" value="Rho_GTPase_activation_prot"/>
</dbReference>
<dbReference type="Pfam" id="PF00620">
    <property type="entry name" value="RhoGAP"/>
    <property type="match status" value="1"/>
</dbReference>
<dbReference type="GO" id="GO:0005096">
    <property type="term" value="F:GTPase activator activity"/>
    <property type="evidence" value="ECO:0007669"/>
    <property type="project" value="UniProtKB-KW"/>
</dbReference>
<feature type="compositionally biased region" description="Basic and acidic residues" evidence="3">
    <location>
        <begin position="128"/>
        <end position="137"/>
    </location>
</feature>
<dbReference type="PANTHER" id="PTHR23176:SF128">
    <property type="entry name" value="RHO GTPASE-ACTIVATING PROTEIN RGD1"/>
    <property type="match status" value="1"/>
</dbReference>
<evidence type="ECO:0000256" key="2">
    <source>
        <dbReference type="SAM" id="Coils"/>
    </source>
</evidence>
<comment type="caution">
    <text evidence="5">The sequence shown here is derived from an EMBL/GenBank/DDBJ whole genome shotgun (WGS) entry which is preliminary data.</text>
</comment>
<feature type="compositionally biased region" description="Polar residues" evidence="3">
    <location>
        <begin position="363"/>
        <end position="376"/>
    </location>
</feature>
<evidence type="ECO:0000313" key="5">
    <source>
        <dbReference type="EMBL" id="ESZ98686.1"/>
    </source>
</evidence>
<feature type="compositionally biased region" description="Low complexity" evidence="3">
    <location>
        <begin position="533"/>
        <end position="545"/>
    </location>
</feature>
<evidence type="ECO:0000256" key="3">
    <source>
        <dbReference type="SAM" id="MobiDB-lite"/>
    </source>
</evidence>
<feature type="compositionally biased region" description="Polar residues" evidence="3">
    <location>
        <begin position="587"/>
        <end position="596"/>
    </location>
</feature>
<dbReference type="HOGENOM" id="CLU_003874_0_0_1"/>
<protein>
    <recommendedName>
        <fullName evidence="4">Rho-GAP domain-containing protein</fullName>
    </recommendedName>
</protein>
<dbReference type="PANTHER" id="PTHR23176">
    <property type="entry name" value="RHO/RAC/CDC GTPASE-ACTIVATING PROTEIN"/>
    <property type="match status" value="1"/>
</dbReference>
<dbReference type="EMBL" id="AYSA01000036">
    <property type="protein sequence ID" value="ESZ98686.1"/>
    <property type="molecule type" value="Genomic_DNA"/>
</dbReference>
<dbReference type="InterPro" id="IPR000198">
    <property type="entry name" value="RhoGAP_dom"/>
</dbReference>
<keyword evidence="1" id="KW-0343">GTPase activation</keyword>
<feature type="compositionally biased region" description="Basic and acidic residues" evidence="3">
    <location>
        <begin position="350"/>
        <end position="359"/>
    </location>
</feature>
<evidence type="ECO:0000313" key="6">
    <source>
        <dbReference type="Proteomes" id="UP000019487"/>
    </source>
</evidence>
<feature type="region of interest" description="Disordered" evidence="3">
    <location>
        <begin position="91"/>
        <end position="554"/>
    </location>
</feature>
<feature type="compositionally biased region" description="Basic and acidic residues" evidence="3">
    <location>
        <begin position="238"/>
        <end position="259"/>
    </location>
</feature>
<accession>W9CS46</accession>
<feature type="compositionally biased region" description="Polar residues" evidence="3">
    <location>
        <begin position="603"/>
        <end position="613"/>
    </location>
</feature>
<feature type="coiled-coil region" evidence="2">
    <location>
        <begin position="746"/>
        <end position="773"/>
    </location>
</feature>
<feature type="compositionally biased region" description="Low complexity" evidence="3">
    <location>
        <begin position="462"/>
        <end position="475"/>
    </location>
</feature>
<dbReference type="GO" id="GO:0005938">
    <property type="term" value="C:cell cortex"/>
    <property type="evidence" value="ECO:0007669"/>
    <property type="project" value="UniProtKB-ARBA"/>
</dbReference>
<dbReference type="OrthoDB" id="79452at2759"/>
<gene>
    <name evidence="5" type="ORF">SBOR_0924</name>
</gene>
<name>W9CS46_SCLBF</name>
<dbReference type="CDD" id="cd00159">
    <property type="entry name" value="RhoGAP"/>
    <property type="match status" value="1"/>
</dbReference>
<dbReference type="FunFam" id="1.10.555.10:FF:000043">
    <property type="entry name" value="Rho GTPase activator Rga"/>
    <property type="match status" value="1"/>
</dbReference>
<dbReference type="AlphaFoldDB" id="W9CS46"/>
<keyword evidence="2" id="KW-0175">Coiled coil</keyword>
<proteinExistence type="predicted"/>
<dbReference type="SMART" id="SM00324">
    <property type="entry name" value="RhoGAP"/>
    <property type="match status" value="1"/>
</dbReference>
<feature type="domain" description="Rho-GAP" evidence="4">
    <location>
        <begin position="992"/>
        <end position="1179"/>
    </location>
</feature>
<feature type="region of interest" description="Disordered" evidence="3">
    <location>
        <begin position="585"/>
        <end position="647"/>
    </location>
</feature>
<dbReference type="Gene3D" id="1.10.555.10">
    <property type="entry name" value="Rho GTPase activation protein"/>
    <property type="match status" value="1"/>
</dbReference>
<keyword evidence="6" id="KW-1185">Reference proteome</keyword>
<dbReference type="Proteomes" id="UP000019487">
    <property type="component" value="Unassembled WGS sequence"/>
</dbReference>
<evidence type="ECO:0000259" key="4">
    <source>
        <dbReference type="PROSITE" id="PS50238"/>
    </source>
</evidence>
<feature type="compositionally biased region" description="Basic and acidic residues" evidence="3">
    <location>
        <begin position="99"/>
        <end position="111"/>
    </location>
</feature>
<sequence length="1182" mass="129639">MESPENSTYMESPMDGDDVAYPCKGCGDVSAPVPSTRSVYESATNSEFFAQILEEGKAFELVLAITKLKTSLSSPVTKHFVQHAFDAGTANSRAAANAKKKDDQSPMHVDKSLPALPPNAVPQSAFSPEREIPDPHNENNPTELSPRPRPTYSRTESSSRSSSRKPRDDTSSQRASTDTTGRDGLTLPTTTYRNNRYSGISQMSEIGSGDGESFFIPLALDPSPAPTLTPRSASASWDIKKTKENQAPDRDYFGAKDNGRSQTEPQPQRRSRDSKDISSTSTPHIAFQEKNQQPSEEQLAQIKESIRRAANGSGTPAKVSSPPTSDDTLLQHATSPPGDATNEKTQPSSEKFRLGDVPKGKRTGTTRSDSQSDYTGSESNSSKSALSNIPPRKDSNMARMDSPKPLLAADQITSRSTQESRSRDTENSSISRVDSGSSKVSIPRKEIASRPVKSNVSTMSLSSGTDTSPSTESSSEAAVPTPTVNGKSISGPLLQSPIDDMAPTNRSSTRPPVPKQQLSDTYMTPRAPPAPPSAGSTNGAASSPNLPRWSAGGDLTMDEDMARIFGNDEGSQSIIRRVSNAVRHVRNTSSEASNSARGHGRSASETTARTPNSPRWPKTPIIEDTSGPRDISSPIFMNSPNPGDDPALLRRQLRNSEQRVAELERQFVNEKDLKTLNKKLIEKRKTVSVLDSQTELMIRQLEVLAGYVERAKGSKQPLDIAELEDSAIKEFVQKLERLKQSMSGSIEHLFEERDELLEEKNQAIADRDRALIEFEQLSSKNAQLADMNNDLTHQIQERFKSANTNMESPRPSTNGLGIYTHHNKDKSNVSVHLDNASLRPSESSSTVYGSVNSYPHAMEQDPSMEPATLLSAPHVVNIRKGQAKKFNWKKGGQTVAKGVTKGFKGAFSSGQERTMNQWPGQTGDNIGMPYNMTMEQVQPPAPTAVGATLPRSISNDPSRQGFGLFKKSQSMPKSMSSGNILAAESPSTLFGSDLVERADYERRQIPSVVTRCIEEVELRGMDIEGIYRKTGGTGQVNLIKEGFDKTEDYDISDPDLDITAVTSVLKQYFRKLPVPLLTFDVYDRILESISIEDDAERCIHLRNTVNMLPPKHRDCLEFLVFHLVRVAKRESENLMTPKNLAVVFAPTIMRDHSLDREMTDMHAKNQAVQFIIENSYDIFASA</sequence>
<feature type="compositionally biased region" description="Polar residues" evidence="3">
    <location>
        <begin position="452"/>
        <end position="461"/>
    </location>
</feature>
<dbReference type="SUPFAM" id="SSF48350">
    <property type="entry name" value="GTPase activation domain, GAP"/>
    <property type="match status" value="1"/>
</dbReference>
<feature type="compositionally biased region" description="Low complexity" evidence="3">
    <location>
        <begin position="377"/>
        <end position="387"/>
    </location>
</feature>
<feature type="compositionally biased region" description="Polar residues" evidence="3">
    <location>
        <begin position="277"/>
        <end position="298"/>
    </location>
</feature>